<gene>
    <name evidence="1" type="ORF">MENTE1834_LOCUS36478</name>
</gene>
<dbReference type="EMBL" id="CAVMJV010000074">
    <property type="protein sequence ID" value="CAK5088797.1"/>
    <property type="molecule type" value="Genomic_DNA"/>
</dbReference>
<dbReference type="Proteomes" id="UP001497535">
    <property type="component" value="Unassembled WGS sequence"/>
</dbReference>
<protein>
    <submittedName>
        <fullName evidence="1">Uncharacterized protein</fullName>
    </submittedName>
</protein>
<proteinExistence type="predicted"/>
<evidence type="ECO:0000313" key="2">
    <source>
        <dbReference type="Proteomes" id="UP001497535"/>
    </source>
</evidence>
<accession>A0ACB1AB94</accession>
<sequence>MRISKILIFLFLICLMFEMADCVEDEKPKKEDQKPKKLKILMKKKGEQESGKVNKGKIQDEKMSEDKDAPLSNLKDLPSLGYLKDYKPSQLKFSIKASR</sequence>
<evidence type="ECO:0000313" key="1">
    <source>
        <dbReference type="EMBL" id="CAK5088797.1"/>
    </source>
</evidence>
<organism evidence="1 2">
    <name type="scientific">Meloidogyne enterolobii</name>
    <name type="common">Root-knot nematode worm</name>
    <name type="synonym">Meloidogyne mayaguensis</name>
    <dbReference type="NCBI Taxonomy" id="390850"/>
    <lineage>
        <taxon>Eukaryota</taxon>
        <taxon>Metazoa</taxon>
        <taxon>Ecdysozoa</taxon>
        <taxon>Nematoda</taxon>
        <taxon>Chromadorea</taxon>
        <taxon>Rhabditida</taxon>
        <taxon>Tylenchina</taxon>
        <taxon>Tylenchomorpha</taxon>
        <taxon>Tylenchoidea</taxon>
        <taxon>Meloidogynidae</taxon>
        <taxon>Meloidogyninae</taxon>
        <taxon>Meloidogyne</taxon>
    </lineage>
</organism>
<comment type="caution">
    <text evidence="1">The sequence shown here is derived from an EMBL/GenBank/DDBJ whole genome shotgun (WGS) entry which is preliminary data.</text>
</comment>
<name>A0ACB1AB94_MELEN</name>
<keyword evidence="2" id="KW-1185">Reference proteome</keyword>
<reference evidence="1" key="1">
    <citation type="submission" date="2023-11" db="EMBL/GenBank/DDBJ databases">
        <authorList>
            <person name="Poullet M."/>
        </authorList>
    </citation>
    <scope>NUCLEOTIDE SEQUENCE</scope>
    <source>
        <strain evidence="1">E1834</strain>
    </source>
</reference>